<dbReference type="Proteomes" id="UP001500416">
    <property type="component" value="Unassembled WGS sequence"/>
</dbReference>
<dbReference type="SUPFAM" id="SSF52540">
    <property type="entry name" value="P-loop containing nucleoside triphosphate hydrolases"/>
    <property type="match status" value="1"/>
</dbReference>
<dbReference type="Gene3D" id="3.40.50.300">
    <property type="entry name" value="P-loop containing nucleotide triphosphate hydrolases"/>
    <property type="match status" value="1"/>
</dbReference>
<dbReference type="InterPro" id="IPR027417">
    <property type="entry name" value="P-loop_NTPase"/>
</dbReference>
<protein>
    <recommendedName>
        <fullName evidence="4">NB-ARC domain-containing protein</fullName>
    </recommendedName>
</protein>
<dbReference type="EMBL" id="BAAABU010000001">
    <property type="protein sequence ID" value="GAA0207743.1"/>
    <property type="molecule type" value="Genomic_DNA"/>
</dbReference>
<evidence type="ECO:0008006" key="4">
    <source>
        <dbReference type="Google" id="ProtNLM"/>
    </source>
</evidence>
<evidence type="ECO:0000313" key="2">
    <source>
        <dbReference type="EMBL" id="GAA0207743.1"/>
    </source>
</evidence>
<dbReference type="RefSeq" id="WP_343931585.1">
    <property type="nucleotide sequence ID" value="NZ_BAAABU010000001.1"/>
</dbReference>
<keyword evidence="3" id="KW-1185">Reference proteome</keyword>
<sequence length="470" mass="49456">MTLPSGRRVAVDARRLGEWISGRSVPRDFDAVLALVLATGGSGQVAHLHELWRAARAKRASADPAPPADPGGPADLGKPSAPGRLAAGVLPGAARVVVGRPPGAAAALRTRPMLAAAVDSALSESRRVVLTGGVGVGKSQLAAAAFRRAECELLVWVSAADRPSVLAGYARAWRALGEACDCDDAAADRFLGWLRSTRTPWLLVLDDLDDATVLSGLWPEGAGRTLVTTRRRDAALLRPDVRVVPVGVFTPGEAADYLVDRLSVDPRHDLPHLAALADALGHHPLAAAQAAAFLIDSGLDVPAYLARLADRRHRVADLFPATSPGDEHDGTFAEAVALSVERARTLSPGAPAMLEAVSLLAPDGIPEDVLLHRRDLSALRALHRLNLVTHLDGRVHVHPLVQRAVRDLVVVSPAVEVADSLDHVWTGASPDTAADLHRCAEALIAAAGEHLWQAGHPLLRRVNLGRPVAA</sequence>
<comment type="caution">
    <text evidence="2">The sequence shown here is derived from an EMBL/GenBank/DDBJ whole genome shotgun (WGS) entry which is preliminary data.</text>
</comment>
<dbReference type="PANTHER" id="PTHR35205:SF1">
    <property type="entry name" value="ZU5 DOMAIN-CONTAINING PROTEIN"/>
    <property type="match status" value="1"/>
</dbReference>
<evidence type="ECO:0000313" key="3">
    <source>
        <dbReference type="Proteomes" id="UP001500416"/>
    </source>
</evidence>
<proteinExistence type="predicted"/>
<name>A0ABN0SZR1_9PSEU</name>
<organism evidence="2 3">
    <name type="scientific">Saccharothrix mutabilis subsp. mutabilis</name>
    <dbReference type="NCBI Taxonomy" id="66855"/>
    <lineage>
        <taxon>Bacteria</taxon>
        <taxon>Bacillati</taxon>
        <taxon>Actinomycetota</taxon>
        <taxon>Actinomycetes</taxon>
        <taxon>Pseudonocardiales</taxon>
        <taxon>Pseudonocardiaceae</taxon>
        <taxon>Saccharothrix</taxon>
    </lineage>
</organism>
<accession>A0ABN0SZR1</accession>
<evidence type="ECO:0000256" key="1">
    <source>
        <dbReference type="SAM" id="MobiDB-lite"/>
    </source>
</evidence>
<reference evidence="2 3" key="1">
    <citation type="journal article" date="2019" name="Int. J. Syst. Evol. Microbiol.">
        <title>The Global Catalogue of Microorganisms (GCM) 10K type strain sequencing project: providing services to taxonomists for standard genome sequencing and annotation.</title>
        <authorList>
            <consortium name="The Broad Institute Genomics Platform"/>
            <consortium name="The Broad Institute Genome Sequencing Center for Infectious Disease"/>
            <person name="Wu L."/>
            <person name="Ma J."/>
        </authorList>
    </citation>
    <scope>NUCLEOTIDE SEQUENCE [LARGE SCALE GENOMIC DNA]</scope>
    <source>
        <strain evidence="2 3">JCM 3380</strain>
    </source>
</reference>
<gene>
    <name evidence="2" type="ORF">GCM10010492_01650</name>
</gene>
<dbReference type="PANTHER" id="PTHR35205">
    <property type="entry name" value="NB-ARC AND TPR DOMAIN PROTEIN"/>
    <property type="match status" value="1"/>
</dbReference>
<feature type="region of interest" description="Disordered" evidence="1">
    <location>
        <begin position="58"/>
        <end position="81"/>
    </location>
</feature>